<reference evidence="2 4" key="2">
    <citation type="submission" date="2018-08" db="EMBL/GenBank/DDBJ databases">
        <title>A genome reference for cultivated species of the human gut microbiota.</title>
        <authorList>
            <person name="Zou Y."/>
            <person name="Xue W."/>
            <person name="Luo G."/>
        </authorList>
    </citation>
    <scope>NUCLEOTIDE SEQUENCE [LARGE SCALE GENOMIC DNA]</scope>
    <source>
        <strain evidence="2 4">AM30-4</strain>
    </source>
</reference>
<dbReference type="AlphaFoldDB" id="A0A174JA65"/>
<evidence type="ECO:0000313" key="1">
    <source>
        <dbReference type="EMBL" id="CUO96564.1"/>
    </source>
</evidence>
<protein>
    <recommendedName>
        <fullName evidence="5">Transposase</fullName>
    </recommendedName>
</protein>
<dbReference type="EMBL" id="QSJN01000009">
    <property type="protein sequence ID" value="RHD73140.1"/>
    <property type="molecule type" value="Genomic_DNA"/>
</dbReference>
<evidence type="ECO:0000313" key="2">
    <source>
        <dbReference type="EMBL" id="RHD73140.1"/>
    </source>
</evidence>
<sequence>MLHFGRDEGVEMVVAYHGVISTVRLQGKCAWDFLGEFFKNIFNGCKDFVNLIPQNIKLVCTNS</sequence>
<dbReference type="Proteomes" id="UP000284660">
    <property type="component" value="Unassembled WGS sequence"/>
</dbReference>
<name>A0A174JA65_PARDI</name>
<evidence type="ECO:0008006" key="5">
    <source>
        <dbReference type="Google" id="ProtNLM"/>
    </source>
</evidence>
<accession>A0A174JA65</accession>
<evidence type="ECO:0000313" key="3">
    <source>
        <dbReference type="Proteomes" id="UP000095455"/>
    </source>
</evidence>
<dbReference type="Proteomes" id="UP000095455">
    <property type="component" value="Unassembled WGS sequence"/>
</dbReference>
<comment type="caution">
    <text evidence="2">The sequence shown here is derived from an EMBL/GenBank/DDBJ whole genome shotgun (WGS) entry which is preliminary data.</text>
</comment>
<dbReference type="EMBL" id="CYYK01000014">
    <property type="protein sequence ID" value="CUO96564.1"/>
    <property type="molecule type" value="Genomic_DNA"/>
</dbReference>
<reference evidence="1 3" key="1">
    <citation type="submission" date="2015-09" db="EMBL/GenBank/DDBJ databases">
        <authorList>
            <consortium name="Pathogen Informatics"/>
        </authorList>
    </citation>
    <scope>NUCLEOTIDE SEQUENCE [LARGE SCALE GENOMIC DNA]</scope>
    <source>
        <strain evidence="1 3">2789STDY5608822</strain>
    </source>
</reference>
<organism evidence="2 4">
    <name type="scientific">Parabacteroides distasonis</name>
    <dbReference type="NCBI Taxonomy" id="823"/>
    <lineage>
        <taxon>Bacteria</taxon>
        <taxon>Pseudomonadati</taxon>
        <taxon>Bacteroidota</taxon>
        <taxon>Bacteroidia</taxon>
        <taxon>Bacteroidales</taxon>
        <taxon>Tannerellaceae</taxon>
        <taxon>Parabacteroides</taxon>
    </lineage>
</organism>
<evidence type="ECO:0000313" key="4">
    <source>
        <dbReference type="Proteomes" id="UP000284660"/>
    </source>
</evidence>
<gene>
    <name evidence="2" type="ORF">DW782_14945</name>
    <name evidence="1" type="ORF">ERS852380_03605</name>
</gene>
<proteinExistence type="predicted"/>